<evidence type="ECO:0000256" key="4">
    <source>
        <dbReference type="ARBA" id="ARBA00022603"/>
    </source>
</evidence>
<dbReference type="RefSeq" id="WP_073203220.1">
    <property type="nucleotide sequence ID" value="NZ_FRCZ01000010.1"/>
</dbReference>
<dbReference type="PROSITE" id="PS00839">
    <property type="entry name" value="SUMT_1"/>
    <property type="match status" value="1"/>
</dbReference>
<dbReference type="AlphaFoldDB" id="A0A1M7QV07"/>
<feature type="domain" description="Tetrapyrrole methylase" evidence="10">
    <location>
        <begin position="3"/>
        <end position="213"/>
    </location>
</feature>
<dbReference type="GO" id="GO:0019354">
    <property type="term" value="P:siroheme biosynthetic process"/>
    <property type="evidence" value="ECO:0007669"/>
    <property type="project" value="InterPro"/>
</dbReference>
<dbReference type="InterPro" id="IPR035996">
    <property type="entry name" value="4pyrrol_Methylase_sf"/>
</dbReference>
<dbReference type="Gene3D" id="3.40.1010.10">
    <property type="entry name" value="Cobalt-precorrin-4 Transmethylase, Domain 1"/>
    <property type="match status" value="1"/>
</dbReference>
<evidence type="ECO:0000256" key="9">
    <source>
        <dbReference type="RuleBase" id="RU003960"/>
    </source>
</evidence>
<evidence type="ECO:0000256" key="5">
    <source>
        <dbReference type="ARBA" id="ARBA00022679"/>
    </source>
</evidence>
<keyword evidence="4 9" id="KW-0489">Methyltransferase</keyword>
<dbReference type="PANTHER" id="PTHR45790">
    <property type="entry name" value="SIROHEME SYNTHASE-RELATED"/>
    <property type="match status" value="1"/>
</dbReference>
<dbReference type="InterPro" id="IPR006366">
    <property type="entry name" value="CobA/CysG_C"/>
</dbReference>
<organism evidence="11 12">
    <name type="scientific">Gracilibacillus kekensis</name>
    <dbReference type="NCBI Taxonomy" id="1027249"/>
    <lineage>
        <taxon>Bacteria</taxon>
        <taxon>Bacillati</taxon>
        <taxon>Bacillota</taxon>
        <taxon>Bacilli</taxon>
        <taxon>Bacillales</taxon>
        <taxon>Bacillaceae</taxon>
        <taxon>Gracilibacillus</taxon>
    </lineage>
</organism>
<evidence type="ECO:0000256" key="6">
    <source>
        <dbReference type="ARBA" id="ARBA00022691"/>
    </source>
</evidence>
<evidence type="ECO:0000256" key="3">
    <source>
        <dbReference type="ARBA" id="ARBA00018323"/>
    </source>
</evidence>
<dbReference type="Proteomes" id="UP000184184">
    <property type="component" value="Unassembled WGS sequence"/>
</dbReference>
<comment type="similarity">
    <text evidence="1 9">Belongs to the precorrin methyltransferase family.</text>
</comment>
<sequence>MGKVYIVGAGPGDEELITLKGVRAIKEADVILYDRLVNKTILEHAREDAVRIFCGKEPNKHGVIQERINEQLIYYAQKGKVVTRLKGGDPFIFGRGGEEALYLEERKVGYEVVPGITSGISAAAYAGIPLTHRHISGSVSFINGANPQAKTIDEWRHIAHGTETLCFYMGIKNFPIICEKLKEAGLSGTTPVAIIHWGTLSHQKTIVADLQTIVERLDEVSNPSMIVIGEVVKLHDKIKWFKEQCETISL</sequence>
<dbReference type="NCBIfam" id="TIGR01469">
    <property type="entry name" value="cobA_cysG_Cterm"/>
    <property type="match status" value="1"/>
</dbReference>
<dbReference type="PANTHER" id="PTHR45790:SF3">
    <property type="entry name" value="S-ADENOSYL-L-METHIONINE-DEPENDENT UROPORPHYRINOGEN III METHYLTRANSFERASE, CHLOROPLASTIC"/>
    <property type="match status" value="1"/>
</dbReference>
<dbReference type="PROSITE" id="PS00840">
    <property type="entry name" value="SUMT_2"/>
    <property type="match status" value="1"/>
</dbReference>
<dbReference type="InterPro" id="IPR003043">
    <property type="entry name" value="Uropor_MeTrfase_CS"/>
</dbReference>
<dbReference type="InterPro" id="IPR014777">
    <property type="entry name" value="4pyrrole_Mease_sub1"/>
</dbReference>
<dbReference type="InterPro" id="IPR014776">
    <property type="entry name" value="4pyrrole_Mease_sub2"/>
</dbReference>
<dbReference type="InterPro" id="IPR000878">
    <property type="entry name" value="4pyrrol_Mease"/>
</dbReference>
<dbReference type="InterPro" id="IPR050161">
    <property type="entry name" value="Siro_Cobalamin_biosynth"/>
</dbReference>
<dbReference type="GO" id="GO:0004851">
    <property type="term" value="F:uroporphyrin-III C-methyltransferase activity"/>
    <property type="evidence" value="ECO:0007669"/>
    <property type="project" value="UniProtKB-EC"/>
</dbReference>
<keyword evidence="7" id="KW-0627">Porphyrin biosynthesis</keyword>
<dbReference type="Pfam" id="PF00590">
    <property type="entry name" value="TP_methylase"/>
    <property type="match status" value="1"/>
</dbReference>
<dbReference type="OrthoDB" id="9815856at2"/>
<evidence type="ECO:0000256" key="1">
    <source>
        <dbReference type="ARBA" id="ARBA00005879"/>
    </source>
</evidence>
<gene>
    <name evidence="11" type="ORF">SAMN05216179_3625</name>
</gene>
<proteinExistence type="inferred from homology"/>
<evidence type="ECO:0000313" key="11">
    <source>
        <dbReference type="EMBL" id="SHN35643.1"/>
    </source>
</evidence>
<dbReference type="NCBIfam" id="NF004790">
    <property type="entry name" value="PRK06136.1"/>
    <property type="match status" value="1"/>
</dbReference>
<protein>
    <recommendedName>
        <fullName evidence="3">Uroporphyrinogen-III C-methyltransferase</fullName>
        <ecNumber evidence="2">2.1.1.107</ecNumber>
    </recommendedName>
    <alternativeName>
        <fullName evidence="8">Uroporphyrinogen III methylase</fullName>
    </alternativeName>
</protein>
<dbReference type="CDD" id="cd11642">
    <property type="entry name" value="SUMT"/>
    <property type="match status" value="1"/>
</dbReference>
<evidence type="ECO:0000256" key="8">
    <source>
        <dbReference type="ARBA" id="ARBA00079776"/>
    </source>
</evidence>
<accession>A0A1M7QV07</accession>
<dbReference type="EC" id="2.1.1.107" evidence="2"/>
<name>A0A1M7QV07_9BACI</name>
<keyword evidence="12" id="KW-1185">Reference proteome</keyword>
<evidence type="ECO:0000256" key="2">
    <source>
        <dbReference type="ARBA" id="ARBA00012162"/>
    </source>
</evidence>
<dbReference type="EMBL" id="FRCZ01000010">
    <property type="protein sequence ID" value="SHN35643.1"/>
    <property type="molecule type" value="Genomic_DNA"/>
</dbReference>
<reference evidence="11 12" key="1">
    <citation type="submission" date="2016-11" db="EMBL/GenBank/DDBJ databases">
        <authorList>
            <person name="Jaros S."/>
            <person name="Januszkiewicz K."/>
            <person name="Wedrychowicz H."/>
        </authorList>
    </citation>
    <scope>NUCLEOTIDE SEQUENCE [LARGE SCALE GENOMIC DNA]</scope>
    <source>
        <strain evidence="11 12">CGMCC 1.10681</strain>
    </source>
</reference>
<evidence type="ECO:0000256" key="7">
    <source>
        <dbReference type="ARBA" id="ARBA00023244"/>
    </source>
</evidence>
<dbReference type="STRING" id="1027249.SAMN05216179_3625"/>
<keyword evidence="6" id="KW-0949">S-adenosyl-L-methionine</keyword>
<evidence type="ECO:0000313" key="12">
    <source>
        <dbReference type="Proteomes" id="UP000184184"/>
    </source>
</evidence>
<evidence type="ECO:0000259" key="10">
    <source>
        <dbReference type="Pfam" id="PF00590"/>
    </source>
</evidence>
<dbReference type="FunFam" id="3.30.950.10:FF:000001">
    <property type="entry name" value="Siroheme synthase"/>
    <property type="match status" value="1"/>
</dbReference>
<dbReference type="SUPFAM" id="SSF53790">
    <property type="entry name" value="Tetrapyrrole methylase"/>
    <property type="match status" value="1"/>
</dbReference>
<dbReference type="GO" id="GO:0032259">
    <property type="term" value="P:methylation"/>
    <property type="evidence" value="ECO:0007669"/>
    <property type="project" value="UniProtKB-KW"/>
</dbReference>
<dbReference type="FunFam" id="3.40.1010.10:FF:000001">
    <property type="entry name" value="Siroheme synthase"/>
    <property type="match status" value="1"/>
</dbReference>
<dbReference type="Gene3D" id="3.30.950.10">
    <property type="entry name" value="Methyltransferase, Cobalt-precorrin-4 Transmethylase, Domain 2"/>
    <property type="match status" value="1"/>
</dbReference>
<keyword evidence="5 9" id="KW-0808">Transferase</keyword>